<keyword evidence="2" id="KW-0472">Membrane</keyword>
<keyword evidence="2" id="KW-0812">Transmembrane</keyword>
<evidence type="ECO:0000256" key="1">
    <source>
        <dbReference type="SAM" id="MobiDB-lite"/>
    </source>
</evidence>
<keyword evidence="4" id="KW-1185">Reference proteome</keyword>
<sequence>MSIAKAFATTTPTTEPTSGNLGDAAPAGTKSVSDFVTVQSLTNFAAMTGAVSAAWGGAQRLWNPLHGQWFPFTLCALFGLVSLLASRPGDPALDAQGTPLAQQSAPVVRWLQPSFIAMVNVFVLYGAVVGATAAIK</sequence>
<evidence type="ECO:0000313" key="4">
    <source>
        <dbReference type="Proteomes" id="UP001597483"/>
    </source>
</evidence>
<organism evidence="3 4">
    <name type="scientific">Amycolatopsis silviterrae</name>
    <dbReference type="NCBI Taxonomy" id="1656914"/>
    <lineage>
        <taxon>Bacteria</taxon>
        <taxon>Bacillati</taxon>
        <taxon>Actinomycetota</taxon>
        <taxon>Actinomycetes</taxon>
        <taxon>Pseudonocardiales</taxon>
        <taxon>Pseudonocardiaceae</taxon>
        <taxon>Amycolatopsis</taxon>
    </lineage>
</organism>
<dbReference type="EMBL" id="JBHUKS010000011">
    <property type="protein sequence ID" value="MFD2468970.1"/>
    <property type="molecule type" value="Genomic_DNA"/>
</dbReference>
<dbReference type="Proteomes" id="UP001597483">
    <property type="component" value="Unassembled WGS sequence"/>
</dbReference>
<name>A0ABW5H779_9PSEU</name>
<evidence type="ECO:0000256" key="2">
    <source>
        <dbReference type="SAM" id="Phobius"/>
    </source>
</evidence>
<gene>
    <name evidence="3" type="ORF">ACFSVL_16395</name>
</gene>
<protein>
    <recommendedName>
        <fullName evidence="5">MFS transporter</fullName>
    </recommendedName>
</protein>
<evidence type="ECO:0008006" key="5">
    <source>
        <dbReference type="Google" id="ProtNLM"/>
    </source>
</evidence>
<dbReference type="RefSeq" id="WP_378304985.1">
    <property type="nucleotide sequence ID" value="NZ_JBHUKS010000011.1"/>
</dbReference>
<evidence type="ECO:0000313" key="3">
    <source>
        <dbReference type="EMBL" id="MFD2468970.1"/>
    </source>
</evidence>
<keyword evidence="2" id="KW-1133">Transmembrane helix</keyword>
<accession>A0ABW5H779</accession>
<proteinExistence type="predicted"/>
<comment type="caution">
    <text evidence="3">The sequence shown here is derived from an EMBL/GenBank/DDBJ whole genome shotgun (WGS) entry which is preliminary data.</text>
</comment>
<reference evidence="4" key="1">
    <citation type="journal article" date="2019" name="Int. J. Syst. Evol. Microbiol.">
        <title>The Global Catalogue of Microorganisms (GCM) 10K type strain sequencing project: providing services to taxonomists for standard genome sequencing and annotation.</title>
        <authorList>
            <consortium name="The Broad Institute Genomics Platform"/>
            <consortium name="The Broad Institute Genome Sequencing Center for Infectious Disease"/>
            <person name="Wu L."/>
            <person name="Ma J."/>
        </authorList>
    </citation>
    <scope>NUCLEOTIDE SEQUENCE [LARGE SCALE GENOMIC DNA]</scope>
    <source>
        <strain evidence="4">CGMCC 4.7641</strain>
    </source>
</reference>
<feature type="region of interest" description="Disordered" evidence="1">
    <location>
        <begin position="1"/>
        <end position="25"/>
    </location>
</feature>
<feature type="transmembrane region" description="Helical" evidence="2">
    <location>
        <begin position="115"/>
        <end position="135"/>
    </location>
</feature>